<keyword evidence="3 8" id="KW-0479">Metal-binding</keyword>
<reference evidence="10 11" key="1">
    <citation type="journal article" date="2014" name="BMC Genomics">
        <title>Comparison of environmental and isolate Sulfobacillus genomes reveals diverse carbon, sulfur, nitrogen, and hydrogen metabolisms.</title>
        <authorList>
            <person name="Justice N.B."/>
            <person name="Norman A."/>
            <person name="Brown C.T."/>
            <person name="Singh A."/>
            <person name="Thomas B.C."/>
            <person name="Banfield J.F."/>
        </authorList>
    </citation>
    <scope>NUCLEOTIDE SEQUENCE [LARGE SCALE GENOMIC DNA]</scope>
    <source>
        <strain evidence="10">AMDSBA4</strain>
    </source>
</reference>
<evidence type="ECO:0000256" key="5">
    <source>
        <dbReference type="ARBA" id="ARBA00022842"/>
    </source>
</evidence>
<evidence type="ECO:0000256" key="6">
    <source>
        <dbReference type="ARBA" id="ARBA00023098"/>
    </source>
</evidence>
<keyword evidence="5 8" id="KW-0460">Magnesium</keyword>
<sequence>MILGIGVDATENSRMADLLRRQPRAVERLFSHQEQQSVGEGPLAIQRWAARFAAKEALIKACGGIHGSRWVDIEVIRQPYQKPVIAVKGGLREWIEAHRARIWLSMTHERHFSVAMVVLETDDNANLD</sequence>
<comment type="cofactor">
    <cofactor evidence="8">
        <name>Mg(2+)</name>
        <dbReference type="ChEBI" id="CHEBI:18420"/>
    </cofactor>
</comment>
<dbReference type="GO" id="GO:0008897">
    <property type="term" value="F:holo-[acyl-carrier-protein] synthase activity"/>
    <property type="evidence" value="ECO:0007669"/>
    <property type="project" value="UniProtKB-UniRule"/>
</dbReference>
<protein>
    <recommendedName>
        <fullName evidence="8">Holo-[acyl-carrier-protein] synthase</fullName>
        <shortName evidence="8">Holo-ACP synthase</shortName>
        <ecNumber evidence="8">2.7.8.7</ecNumber>
    </recommendedName>
    <alternativeName>
        <fullName evidence="8">4'-phosphopantetheinyl transferase AcpS</fullName>
    </alternativeName>
</protein>
<keyword evidence="8" id="KW-0963">Cytoplasm</keyword>
<dbReference type="InterPro" id="IPR008278">
    <property type="entry name" value="4-PPantetheinyl_Trfase_dom"/>
</dbReference>
<proteinExistence type="inferred from homology"/>
<dbReference type="Proteomes" id="UP000242972">
    <property type="component" value="Unassembled WGS sequence"/>
</dbReference>
<evidence type="ECO:0000256" key="2">
    <source>
        <dbReference type="ARBA" id="ARBA00022679"/>
    </source>
</evidence>
<feature type="binding site" evidence="8">
    <location>
        <position position="56"/>
    </location>
    <ligand>
        <name>Mg(2+)</name>
        <dbReference type="ChEBI" id="CHEBI:18420"/>
    </ligand>
</feature>
<evidence type="ECO:0000256" key="7">
    <source>
        <dbReference type="ARBA" id="ARBA00023160"/>
    </source>
</evidence>
<keyword evidence="1 8" id="KW-0444">Lipid biosynthesis</keyword>
<keyword evidence="7 8" id="KW-0275">Fatty acid biosynthesis</keyword>
<comment type="function">
    <text evidence="8">Transfers the 4'-phosphopantetheine moiety from coenzyme A to a Ser of acyl-carrier-protein.</text>
</comment>
<dbReference type="EMBL" id="PXYW01000029">
    <property type="protein sequence ID" value="PSR32968.1"/>
    <property type="molecule type" value="Genomic_DNA"/>
</dbReference>
<comment type="similarity">
    <text evidence="8">Belongs to the P-Pant transferase superfamily. AcpS family.</text>
</comment>
<evidence type="ECO:0000256" key="4">
    <source>
        <dbReference type="ARBA" id="ARBA00022832"/>
    </source>
</evidence>
<comment type="catalytic activity">
    <reaction evidence="8">
        <text>apo-[ACP] + CoA = holo-[ACP] + adenosine 3',5'-bisphosphate + H(+)</text>
        <dbReference type="Rhea" id="RHEA:12068"/>
        <dbReference type="Rhea" id="RHEA-COMP:9685"/>
        <dbReference type="Rhea" id="RHEA-COMP:9690"/>
        <dbReference type="ChEBI" id="CHEBI:15378"/>
        <dbReference type="ChEBI" id="CHEBI:29999"/>
        <dbReference type="ChEBI" id="CHEBI:57287"/>
        <dbReference type="ChEBI" id="CHEBI:58343"/>
        <dbReference type="ChEBI" id="CHEBI:64479"/>
        <dbReference type="EC" id="2.7.8.7"/>
    </reaction>
</comment>
<keyword evidence="2 8" id="KW-0808">Transferase</keyword>
<dbReference type="InterPro" id="IPR002582">
    <property type="entry name" value="ACPS"/>
</dbReference>
<dbReference type="GO" id="GO:0005737">
    <property type="term" value="C:cytoplasm"/>
    <property type="evidence" value="ECO:0007669"/>
    <property type="project" value="UniProtKB-SubCell"/>
</dbReference>
<evidence type="ECO:0000313" key="11">
    <source>
        <dbReference type="Proteomes" id="UP000242972"/>
    </source>
</evidence>
<evidence type="ECO:0000313" key="10">
    <source>
        <dbReference type="EMBL" id="PSR32968.1"/>
    </source>
</evidence>
<dbReference type="GO" id="GO:0000287">
    <property type="term" value="F:magnesium ion binding"/>
    <property type="evidence" value="ECO:0007669"/>
    <property type="project" value="UniProtKB-UniRule"/>
</dbReference>
<evidence type="ECO:0000256" key="1">
    <source>
        <dbReference type="ARBA" id="ARBA00022516"/>
    </source>
</evidence>
<evidence type="ECO:0000259" key="9">
    <source>
        <dbReference type="Pfam" id="PF01648"/>
    </source>
</evidence>
<evidence type="ECO:0000256" key="8">
    <source>
        <dbReference type="HAMAP-Rule" id="MF_00101"/>
    </source>
</evidence>
<dbReference type="NCBIfam" id="TIGR00556">
    <property type="entry name" value="pantethn_trn"/>
    <property type="match status" value="1"/>
</dbReference>
<organism evidence="10 11">
    <name type="scientific">Sulfobacillus benefaciens</name>
    <dbReference type="NCBI Taxonomy" id="453960"/>
    <lineage>
        <taxon>Bacteria</taxon>
        <taxon>Bacillati</taxon>
        <taxon>Bacillota</taxon>
        <taxon>Clostridia</taxon>
        <taxon>Eubacteriales</taxon>
        <taxon>Clostridiales Family XVII. Incertae Sedis</taxon>
        <taxon>Sulfobacillus</taxon>
    </lineage>
</organism>
<dbReference type="AlphaFoldDB" id="A0A2T2XES2"/>
<evidence type="ECO:0000256" key="3">
    <source>
        <dbReference type="ARBA" id="ARBA00022723"/>
    </source>
</evidence>
<dbReference type="HAMAP" id="MF_00101">
    <property type="entry name" value="AcpS"/>
    <property type="match status" value="1"/>
</dbReference>
<dbReference type="InterPro" id="IPR004568">
    <property type="entry name" value="Ppantetheine-prot_Trfase_dom"/>
</dbReference>
<dbReference type="GO" id="GO:0006633">
    <property type="term" value="P:fatty acid biosynthetic process"/>
    <property type="evidence" value="ECO:0007669"/>
    <property type="project" value="UniProtKB-UniRule"/>
</dbReference>
<dbReference type="SUPFAM" id="SSF56214">
    <property type="entry name" value="4'-phosphopantetheinyl transferase"/>
    <property type="match status" value="1"/>
</dbReference>
<feature type="domain" description="4'-phosphopantetheinyl transferase" evidence="9">
    <location>
        <begin position="4"/>
        <end position="91"/>
    </location>
</feature>
<dbReference type="Gene3D" id="3.90.470.20">
    <property type="entry name" value="4'-phosphopantetheinyl transferase domain"/>
    <property type="match status" value="1"/>
</dbReference>
<comment type="subcellular location">
    <subcellularLocation>
        <location evidence="8">Cytoplasm</location>
    </subcellularLocation>
</comment>
<keyword evidence="6 8" id="KW-0443">Lipid metabolism</keyword>
<accession>A0A2T2XES2</accession>
<feature type="binding site" evidence="8">
    <location>
        <position position="8"/>
    </location>
    <ligand>
        <name>Mg(2+)</name>
        <dbReference type="ChEBI" id="CHEBI:18420"/>
    </ligand>
</feature>
<dbReference type="InterPro" id="IPR037143">
    <property type="entry name" value="4-PPantetheinyl_Trfase_dom_sf"/>
</dbReference>
<keyword evidence="4 8" id="KW-0276">Fatty acid metabolism</keyword>
<dbReference type="Pfam" id="PF01648">
    <property type="entry name" value="ACPS"/>
    <property type="match status" value="1"/>
</dbReference>
<dbReference type="EC" id="2.7.8.7" evidence="8"/>
<comment type="caution">
    <text evidence="10">The sequence shown here is derived from an EMBL/GenBank/DDBJ whole genome shotgun (WGS) entry which is preliminary data.</text>
</comment>
<gene>
    <name evidence="8" type="primary">acpS</name>
    <name evidence="10" type="ORF">C7B46_11985</name>
</gene>
<name>A0A2T2XES2_9FIRM</name>